<dbReference type="GO" id="GO:0005576">
    <property type="term" value="C:extracellular region"/>
    <property type="evidence" value="ECO:0007669"/>
    <property type="project" value="UniProtKB-SubCell"/>
</dbReference>
<comment type="cofactor">
    <cofactor evidence="2">
        <name>Ca(2+)</name>
        <dbReference type="ChEBI" id="CHEBI:29108"/>
    </cofactor>
</comment>
<dbReference type="InterPro" id="IPR036028">
    <property type="entry name" value="SH3-like_dom_sf"/>
</dbReference>
<comment type="similarity">
    <text evidence="5">Belongs to the phosphatase 2A regulatory subunit B56 family.</text>
</comment>
<dbReference type="InterPro" id="IPR012334">
    <property type="entry name" value="Pectin_lyas_fold"/>
</dbReference>
<protein>
    <recommendedName>
        <fullName evidence="6">pectate lyase</fullName>
        <ecNumber evidence="6">4.2.2.2</ecNumber>
    </recommendedName>
</protein>
<evidence type="ECO:0000256" key="13">
    <source>
        <dbReference type="ARBA" id="ARBA00025679"/>
    </source>
</evidence>
<evidence type="ECO:0000259" key="15">
    <source>
        <dbReference type="PROSITE" id="PS51659"/>
    </source>
</evidence>
<feature type="domain" description="GT23" evidence="15">
    <location>
        <begin position="1016"/>
        <end position="1113"/>
    </location>
</feature>
<dbReference type="WBParaSite" id="scf7180000420353.g5175">
    <property type="protein sequence ID" value="scf7180000420353.g5175"/>
    <property type="gene ID" value="scf7180000420353.g5175"/>
</dbReference>
<comment type="function">
    <text evidence="13">Pectinolytic enzyme consist of four classes of enzymes: pectin lyase, polygalacturonase, pectin methylesterase and rhamnogalacturonase. Among pectinolytic enzymes, pectin lyase is the most important in depolymerization of pectin, since it cleaves internal glycosidic bonds of highly methylated pectins. Favors pectate, the anion, over pectin, the methyl ester.</text>
</comment>
<dbReference type="PROSITE" id="PS51659">
    <property type="entry name" value="GT23"/>
    <property type="match status" value="1"/>
</dbReference>
<dbReference type="InterPro" id="IPR011989">
    <property type="entry name" value="ARM-like"/>
</dbReference>
<comment type="similarity">
    <text evidence="14">Belongs to the glycosyltransferase 23 family.</text>
</comment>
<keyword evidence="9 14" id="KW-0808">Transferase</keyword>
<dbReference type="Pfam" id="PF00149">
    <property type="entry name" value="Metallophos"/>
    <property type="match status" value="1"/>
</dbReference>
<evidence type="ECO:0000313" key="17">
    <source>
        <dbReference type="WBParaSite" id="scf7180000420353.g5175"/>
    </source>
</evidence>
<evidence type="ECO:0000256" key="8">
    <source>
        <dbReference type="ARBA" id="ARBA00022676"/>
    </source>
</evidence>
<evidence type="ECO:0000256" key="4">
    <source>
        <dbReference type="ARBA" id="ARBA00006463"/>
    </source>
</evidence>
<dbReference type="PANTHER" id="PTHR10257:SF3">
    <property type="entry name" value="SERINE_THREONINE-PROTEIN PHOSPHATASE 2A 56 KDA REGULATORY SUBUNIT GAMMA ISOFORM"/>
    <property type="match status" value="1"/>
</dbReference>
<dbReference type="AlphaFoldDB" id="A0A915NN95"/>
<dbReference type="SUPFAM" id="SSF48371">
    <property type="entry name" value="ARM repeat"/>
    <property type="match status" value="1"/>
</dbReference>
<dbReference type="SUPFAM" id="SSF56300">
    <property type="entry name" value="Metallo-dependent phosphatases"/>
    <property type="match status" value="1"/>
</dbReference>
<dbReference type="Gene3D" id="2.30.30.40">
    <property type="entry name" value="SH3 Domains"/>
    <property type="match status" value="1"/>
</dbReference>
<dbReference type="InterPro" id="IPR016024">
    <property type="entry name" value="ARM-type_fold"/>
</dbReference>
<dbReference type="InterPro" id="IPR042283">
    <property type="entry name" value="GpdQ_catalytic"/>
</dbReference>
<dbReference type="GO" id="GO:0019888">
    <property type="term" value="F:protein phosphatase regulator activity"/>
    <property type="evidence" value="ECO:0007669"/>
    <property type="project" value="InterPro"/>
</dbReference>
<dbReference type="GO" id="GO:0007165">
    <property type="term" value="P:signal transduction"/>
    <property type="evidence" value="ECO:0007669"/>
    <property type="project" value="InterPro"/>
</dbReference>
<dbReference type="InterPro" id="IPR004898">
    <property type="entry name" value="Pectate_lyase_PlyH/PlyE-like"/>
</dbReference>
<evidence type="ECO:0000256" key="5">
    <source>
        <dbReference type="ARBA" id="ARBA00009745"/>
    </source>
</evidence>
<keyword evidence="8 14" id="KW-0328">Glycosyltransferase</keyword>
<dbReference type="Pfam" id="PF01603">
    <property type="entry name" value="B56"/>
    <property type="match status" value="1"/>
</dbReference>
<dbReference type="EC" id="4.2.2.2" evidence="6"/>
<dbReference type="InterPro" id="IPR011050">
    <property type="entry name" value="Pectin_lyase_fold/virulence"/>
</dbReference>
<dbReference type="PANTHER" id="PTHR10257">
    <property type="entry name" value="SERINE/THREONINE PROTEIN PHOSPHATASE 2A PP2A REGULATORY SUBUNIT B"/>
    <property type="match status" value="1"/>
</dbReference>
<keyword evidence="16" id="KW-1185">Reference proteome</keyword>
<reference evidence="17" key="1">
    <citation type="submission" date="2022-11" db="UniProtKB">
        <authorList>
            <consortium name="WormBaseParasite"/>
        </authorList>
    </citation>
    <scope>IDENTIFICATION</scope>
</reference>
<evidence type="ECO:0000256" key="9">
    <source>
        <dbReference type="ARBA" id="ARBA00022679"/>
    </source>
</evidence>
<evidence type="ECO:0000313" key="16">
    <source>
        <dbReference type="Proteomes" id="UP000887560"/>
    </source>
</evidence>
<dbReference type="GO" id="GO:0030570">
    <property type="term" value="F:pectate lyase activity"/>
    <property type="evidence" value="ECO:0007669"/>
    <property type="project" value="UniProtKB-EC"/>
</dbReference>
<evidence type="ECO:0000256" key="14">
    <source>
        <dbReference type="PROSITE-ProRule" id="PRU00992"/>
    </source>
</evidence>
<comment type="subcellular location">
    <subcellularLocation>
        <location evidence="3">Secreted</location>
    </subcellularLocation>
</comment>
<evidence type="ECO:0000256" key="3">
    <source>
        <dbReference type="ARBA" id="ARBA00004613"/>
    </source>
</evidence>
<comment type="catalytic activity">
    <reaction evidence="1">
        <text>Eliminative cleavage of (1-&gt;4)-alpha-D-galacturonan to give oligosaccharides with 4-deoxy-alpha-D-galact-4-enuronosyl groups at their non-reducing ends.</text>
        <dbReference type="EC" id="4.2.2.2"/>
    </reaction>
</comment>
<accession>A0A915NN95</accession>
<dbReference type="InterPro" id="IPR045573">
    <property type="entry name" value="Fut8_N_cat"/>
</dbReference>
<dbReference type="Gene3D" id="2.160.20.10">
    <property type="entry name" value="Single-stranded right-handed beta-helix, Pectin lyase-like"/>
    <property type="match status" value="1"/>
</dbReference>
<evidence type="ECO:0000256" key="10">
    <source>
        <dbReference type="ARBA" id="ARBA00022729"/>
    </source>
</evidence>
<dbReference type="Pfam" id="PF19745">
    <property type="entry name" value="FUT8_N_cat"/>
    <property type="match status" value="1"/>
</dbReference>
<dbReference type="Gene3D" id="3.40.50.11350">
    <property type="match status" value="1"/>
</dbReference>
<name>A0A915NN95_9BILA</name>
<evidence type="ECO:0000256" key="6">
    <source>
        <dbReference type="ARBA" id="ARBA00012272"/>
    </source>
</evidence>
<sequence>MLFKVFINTTTTFIYPKDLAENLLENISTFNSSKEITLLFTGDTQYHFPCVSINQQCKERSKNCSAHTENKLPTDDFVYESTTKQSDLSFPPPNCVFIESSFANEIQRKAIYRLIRILERNGQKPSALIINGDLTNFGHSFQLELFKIEWLQTIPIPLLIGLGNHDYENNVDDCIGNNCADRMLRWFSEEYVPTMTNFFGEFDLEKKSELWRSEYEGSLAYTAKICSKLDNGCNSEDQTCSILSDCNLPCSSSTTTSDKEIKQKLNVDGIVLSKNNFNYYNKNIGEINEFDDEINNIPKIKDTNKFEDKLNLAKRLTLIEIFDFLFSENNNNIWNSEKIYFEIFELFNKNVVRDLPPNEEELNFDKNILLINNYEEEDEDSLIYTIFIKFIESTNFRITLGKKFVDEGFVEKIFSLFYSEDCREREQLAKILKRIYSKFISLRIFIKKQINYLIFNFIYEDNLIINQKFIFIKELLEVFNSIIDVFKVPLKMEQKELFIKILLPLHKPINYFNLYSEKLTELMVRYIEMDQSLIHKLILIILKYWPNENSNKQIKFLDEIKIILSKTELEQFQKIIPKLFSQISKCIESNHYKISTNALQLWKEEGKIKYLFKECNNKITPIIFSSLYFCSKNHWNNSVKNLSEDVKNILAERDWKLTVKGSVNFEYARLVSTNALRSSCSIDGSVNGKHIIIIEDGGSVQNLILGDPAKGIWCSGSCTLQNVYFEKVCYHAAGFAGDSSSKTHKVIGGAAQNAPDKFFTQSSKGTTIIQNFCGENFGKVYCSCGSGCNPQYTRNVQLLNSKFKGPGLTLISLNQNYGDSDTFSNIVLDGMNSGNTKIKYACQEYAATTQSVSTFSPLASFVPTVAGTGKSSKTKIKVKAYLPITQYKGPTQQQRIVLLSLRSATRDLTHLPNVAPSEFEEILIKHHTNPQAWFMGQYANFVLRFNESALLKINKIESKFHMDYGEILMIIFNYMSLNNQEQLLKWIDLWYNAEEYNVQTINSKLNLKQQNKTLNKRKLFIATDEPKKIILEAEKRWGSQYEFLHNSQDAHYGKVANDPERCSVESLLSLIVEIRCLAKCRFVVCTFSSNVCRIVYELMQAYQGYAGENVHSLDFDYEELWNEKQMISISDYKATNNDEIDALKGDIIIFKKQKLNGYVGAFNTRTKKEGKFPHGLLREKLKFESFPVFSFN</sequence>
<dbReference type="InterPro" id="IPR029052">
    <property type="entry name" value="Metallo-depent_PP-like"/>
</dbReference>
<dbReference type="InterPro" id="IPR004843">
    <property type="entry name" value="Calcineurin-like_PHP"/>
</dbReference>
<dbReference type="SUPFAM" id="SSF51126">
    <property type="entry name" value="Pectin lyase-like"/>
    <property type="match status" value="1"/>
</dbReference>
<evidence type="ECO:0000256" key="1">
    <source>
        <dbReference type="ARBA" id="ARBA00000695"/>
    </source>
</evidence>
<dbReference type="GO" id="GO:0016787">
    <property type="term" value="F:hydrolase activity"/>
    <property type="evidence" value="ECO:0007669"/>
    <property type="project" value="InterPro"/>
</dbReference>
<comment type="similarity">
    <text evidence="4">Belongs to the polysaccharide lyase 3 family.</text>
</comment>
<keyword evidence="10" id="KW-0732">Signal</keyword>
<proteinExistence type="inferred from homology"/>
<dbReference type="Gene3D" id="1.25.10.10">
    <property type="entry name" value="Leucine-rich Repeat Variant"/>
    <property type="match status" value="1"/>
</dbReference>
<dbReference type="Gene3D" id="3.60.21.40">
    <property type="entry name" value="GpdQ, catalytic alpha/beta sandwich domain"/>
    <property type="match status" value="1"/>
</dbReference>
<evidence type="ECO:0000256" key="12">
    <source>
        <dbReference type="ARBA" id="ARBA00023239"/>
    </source>
</evidence>
<dbReference type="InterPro" id="IPR027350">
    <property type="entry name" value="GT23_dom"/>
</dbReference>
<keyword evidence="11" id="KW-0106">Calcium</keyword>
<dbReference type="Proteomes" id="UP000887560">
    <property type="component" value="Unplaced"/>
</dbReference>
<dbReference type="GO" id="GO:0000159">
    <property type="term" value="C:protein phosphatase type 2A complex"/>
    <property type="evidence" value="ECO:0007669"/>
    <property type="project" value="InterPro"/>
</dbReference>
<keyword evidence="7" id="KW-0964">Secreted</keyword>
<evidence type="ECO:0000256" key="2">
    <source>
        <dbReference type="ARBA" id="ARBA00001913"/>
    </source>
</evidence>
<dbReference type="SUPFAM" id="SSF50044">
    <property type="entry name" value="SH3-domain"/>
    <property type="match status" value="1"/>
</dbReference>
<dbReference type="Pfam" id="PF03211">
    <property type="entry name" value="Pectate_lyase"/>
    <property type="match status" value="1"/>
</dbReference>
<organism evidence="16 17">
    <name type="scientific">Meloidogyne floridensis</name>
    <dbReference type="NCBI Taxonomy" id="298350"/>
    <lineage>
        <taxon>Eukaryota</taxon>
        <taxon>Metazoa</taxon>
        <taxon>Ecdysozoa</taxon>
        <taxon>Nematoda</taxon>
        <taxon>Chromadorea</taxon>
        <taxon>Rhabditida</taxon>
        <taxon>Tylenchina</taxon>
        <taxon>Tylenchomorpha</taxon>
        <taxon>Tylenchoidea</taxon>
        <taxon>Meloidogynidae</taxon>
        <taxon>Meloidogyninae</taxon>
        <taxon>Meloidogyne</taxon>
    </lineage>
</organism>
<comment type="caution">
    <text evidence="14">Lacks conserved residue(s) required for the propagation of feature annotation.</text>
</comment>
<evidence type="ECO:0000256" key="11">
    <source>
        <dbReference type="ARBA" id="ARBA00022837"/>
    </source>
</evidence>
<evidence type="ECO:0000256" key="7">
    <source>
        <dbReference type="ARBA" id="ARBA00022525"/>
    </source>
</evidence>
<dbReference type="InterPro" id="IPR002554">
    <property type="entry name" value="PP2A_B56"/>
</dbReference>
<keyword evidence="12" id="KW-0456">Lyase</keyword>
<dbReference type="GO" id="GO:0016758">
    <property type="term" value="F:hexosyltransferase activity"/>
    <property type="evidence" value="ECO:0007669"/>
    <property type="project" value="UniProtKB-UniRule"/>
</dbReference>